<dbReference type="Gene3D" id="1.10.510.10">
    <property type="entry name" value="Transferase(Phosphotransferase) domain 1"/>
    <property type="match status" value="1"/>
</dbReference>
<dbReference type="InterPro" id="IPR008271">
    <property type="entry name" value="Ser/Thr_kinase_AS"/>
</dbReference>
<dbReference type="OrthoDB" id="583109at2"/>
<dbReference type="PANTHER" id="PTHR44167:SF24">
    <property type="entry name" value="SERINE_THREONINE-PROTEIN KINASE CHK2"/>
    <property type="match status" value="1"/>
</dbReference>
<dbReference type="PROSITE" id="PS50011">
    <property type="entry name" value="PROTEIN_KINASE_DOM"/>
    <property type="match status" value="1"/>
</dbReference>
<organism evidence="3 4">
    <name type="scientific">Sporanaerobacter acetigenes DSM 13106</name>
    <dbReference type="NCBI Taxonomy" id="1123281"/>
    <lineage>
        <taxon>Bacteria</taxon>
        <taxon>Bacillati</taxon>
        <taxon>Bacillota</taxon>
        <taxon>Tissierellia</taxon>
        <taxon>Tissierellales</taxon>
        <taxon>Sporanaerobacteraceae</taxon>
        <taxon>Sporanaerobacter</taxon>
    </lineage>
</organism>
<feature type="transmembrane region" description="Helical" evidence="1">
    <location>
        <begin position="263"/>
        <end position="281"/>
    </location>
</feature>
<keyword evidence="4" id="KW-1185">Reference proteome</keyword>
<dbReference type="GO" id="GO:0004674">
    <property type="term" value="F:protein serine/threonine kinase activity"/>
    <property type="evidence" value="ECO:0007669"/>
    <property type="project" value="UniProtKB-KW"/>
</dbReference>
<evidence type="ECO:0000313" key="3">
    <source>
        <dbReference type="EMBL" id="SHI07496.1"/>
    </source>
</evidence>
<evidence type="ECO:0000256" key="1">
    <source>
        <dbReference type="SAM" id="Phobius"/>
    </source>
</evidence>
<dbReference type="AlphaFoldDB" id="A0A1M5Y688"/>
<dbReference type="Proteomes" id="UP000184389">
    <property type="component" value="Unassembled WGS sequence"/>
</dbReference>
<dbReference type="EMBL" id="FQXR01000009">
    <property type="protein sequence ID" value="SHI07496.1"/>
    <property type="molecule type" value="Genomic_DNA"/>
</dbReference>
<dbReference type="GO" id="GO:0005524">
    <property type="term" value="F:ATP binding"/>
    <property type="evidence" value="ECO:0007669"/>
    <property type="project" value="InterPro"/>
</dbReference>
<feature type="domain" description="Protein kinase" evidence="2">
    <location>
        <begin position="13"/>
        <end position="253"/>
    </location>
</feature>
<reference evidence="3 4" key="1">
    <citation type="submission" date="2016-11" db="EMBL/GenBank/DDBJ databases">
        <authorList>
            <person name="Jaros S."/>
            <person name="Januszkiewicz K."/>
            <person name="Wedrychowicz H."/>
        </authorList>
    </citation>
    <scope>NUCLEOTIDE SEQUENCE [LARGE SCALE GENOMIC DNA]</scope>
    <source>
        <strain evidence="3 4">DSM 13106</strain>
    </source>
</reference>
<dbReference type="PROSITE" id="PS00108">
    <property type="entry name" value="PROTEIN_KINASE_ST"/>
    <property type="match status" value="1"/>
</dbReference>
<keyword evidence="1" id="KW-0472">Membrane</keyword>
<dbReference type="PANTHER" id="PTHR44167">
    <property type="entry name" value="OVARIAN-SPECIFIC SERINE/THREONINE-PROTEIN KINASE LOK-RELATED"/>
    <property type="match status" value="1"/>
</dbReference>
<keyword evidence="1" id="KW-0812">Transmembrane</keyword>
<dbReference type="Pfam" id="PF00069">
    <property type="entry name" value="Pkinase"/>
    <property type="match status" value="1"/>
</dbReference>
<evidence type="ECO:0000313" key="4">
    <source>
        <dbReference type="Proteomes" id="UP000184389"/>
    </source>
</evidence>
<keyword evidence="3" id="KW-0808">Transferase</keyword>
<evidence type="ECO:0000259" key="2">
    <source>
        <dbReference type="PROSITE" id="PS50011"/>
    </source>
</evidence>
<protein>
    <submittedName>
        <fullName evidence="3">Serine/threonine protein kinase</fullName>
    </submittedName>
</protein>
<sequence length="287" mass="33934">MNSLKGKWNRNIYYIVEKIGKGTFGTVYKVLDERNKQKVLKMSKDTSSITREYYTMEKLKSLDFVPEVYDFDDFQAKGEIYHFIVMDYIQGQTLKEVSRKNKLDIEEIFQIGYVIVDSLEKVYNMGYMYCDIKLENIILTGKNEVCFVDFGGVVEKNSPIIEYTPNYNMISWKKNESGNYFGNIIFSTTMVLTTMFLRKEYHPFLFSLKDIDEKIKNTNLNKEIKKFLQRGLNGNYGSLNEYKNDLKKLSYHFGGFREEIDKIDYFFVVSIIFFIFSLLMGKKFCLF</sequence>
<gene>
    <name evidence="3" type="ORF">SAMN02745180_02017</name>
</gene>
<keyword evidence="3" id="KW-0723">Serine/threonine-protein kinase</keyword>
<keyword evidence="3" id="KW-0418">Kinase</keyword>
<feature type="transmembrane region" description="Helical" evidence="1">
    <location>
        <begin position="180"/>
        <end position="197"/>
    </location>
</feature>
<proteinExistence type="predicted"/>
<dbReference type="InterPro" id="IPR000719">
    <property type="entry name" value="Prot_kinase_dom"/>
</dbReference>
<dbReference type="SMART" id="SM00220">
    <property type="entry name" value="S_TKc"/>
    <property type="match status" value="1"/>
</dbReference>
<dbReference type="STRING" id="1123281.SAMN02745180_02017"/>
<dbReference type="RefSeq" id="WP_072744665.1">
    <property type="nucleotide sequence ID" value="NZ_FQXR01000009.1"/>
</dbReference>
<keyword evidence="1" id="KW-1133">Transmembrane helix</keyword>
<name>A0A1M5Y688_9FIRM</name>
<dbReference type="InterPro" id="IPR011009">
    <property type="entry name" value="Kinase-like_dom_sf"/>
</dbReference>
<accession>A0A1M5Y688</accession>
<dbReference type="SUPFAM" id="SSF56112">
    <property type="entry name" value="Protein kinase-like (PK-like)"/>
    <property type="match status" value="1"/>
</dbReference>